<keyword evidence="12" id="KW-1185">Reference proteome</keyword>
<evidence type="ECO:0000256" key="1">
    <source>
        <dbReference type="ARBA" id="ARBA00004651"/>
    </source>
</evidence>
<evidence type="ECO:0000256" key="4">
    <source>
        <dbReference type="ARBA" id="ARBA00022692"/>
    </source>
</evidence>
<dbReference type="Pfam" id="PF02706">
    <property type="entry name" value="Wzz"/>
    <property type="match status" value="1"/>
</dbReference>
<gene>
    <name evidence="11" type="ORF">GCM10009799_43720</name>
</gene>
<feature type="coiled-coil region" evidence="7">
    <location>
        <begin position="159"/>
        <end position="206"/>
    </location>
</feature>
<protein>
    <recommendedName>
        <fullName evidence="10">Polysaccharide chain length determinant N-terminal domain-containing protein</fullName>
    </recommendedName>
</protein>
<feature type="compositionally biased region" description="Polar residues" evidence="8">
    <location>
        <begin position="525"/>
        <end position="542"/>
    </location>
</feature>
<dbReference type="PANTHER" id="PTHR32309:SF31">
    <property type="entry name" value="CAPSULAR EXOPOLYSACCHARIDE FAMILY"/>
    <property type="match status" value="1"/>
</dbReference>
<evidence type="ECO:0000313" key="11">
    <source>
        <dbReference type="EMBL" id="GAA2010796.1"/>
    </source>
</evidence>
<accession>A0ABP5EXL1</accession>
<dbReference type="InterPro" id="IPR003856">
    <property type="entry name" value="LPS_length_determ_N"/>
</dbReference>
<dbReference type="EMBL" id="BAAAPC010000022">
    <property type="protein sequence ID" value="GAA2010796.1"/>
    <property type="molecule type" value="Genomic_DNA"/>
</dbReference>
<comment type="similarity">
    <text evidence="2">Belongs to the CpsC/CapA family.</text>
</comment>
<evidence type="ECO:0000256" key="5">
    <source>
        <dbReference type="ARBA" id="ARBA00022989"/>
    </source>
</evidence>
<organism evidence="11 12">
    <name type="scientific">Nocardiopsis rhodophaea</name>
    <dbReference type="NCBI Taxonomy" id="280238"/>
    <lineage>
        <taxon>Bacteria</taxon>
        <taxon>Bacillati</taxon>
        <taxon>Actinomycetota</taxon>
        <taxon>Actinomycetes</taxon>
        <taxon>Streptosporangiales</taxon>
        <taxon>Nocardiopsidaceae</taxon>
        <taxon>Nocardiopsis</taxon>
    </lineage>
</organism>
<dbReference type="Proteomes" id="UP001501585">
    <property type="component" value="Unassembled WGS sequence"/>
</dbReference>
<dbReference type="SUPFAM" id="SSF52540">
    <property type="entry name" value="P-loop containing nucleoside triphosphate hydrolases"/>
    <property type="match status" value="1"/>
</dbReference>
<keyword evidence="5 9" id="KW-1133">Transmembrane helix</keyword>
<feature type="domain" description="Polysaccharide chain length determinant N-terminal" evidence="10">
    <location>
        <begin position="9"/>
        <end position="90"/>
    </location>
</feature>
<evidence type="ECO:0000259" key="10">
    <source>
        <dbReference type="Pfam" id="PF02706"/>
    </source>
</evidence>
<comment type="caution">
    <text evidence="11">The sequence shown here is derived from an EMBL/GenBank/DDBJ whole genome shotgun (WGS) entry which is preliminary data.</text>
</comment>
<keyword evidence="6 9" id="KW-0472">Membrane</keyword>
<name>A0ABP5EXL1_9ACTN</name>
<evidence type="ECO:0000256" key="7">
    <source>
        <dbReference type="SAM" id="Coils"/>
    </source>
</evidence>
<keyword evidence="4 9" id="KW-0812">Transmembrane</keyword>
<feature type="region of interest" description="Disordered" evidence="8">
    <location>
        <begin position="495"/>
        <end position="542"/>
    </location>
</feature>
<keyword evidence="7" id="KW-0175">Coiled coil</keyword>
<comment type="subcellular location">
    <subcellularLocation>
        <location evidence="1">Cell membrane</location>
        <topology evidence="1">Multi-pass membrane protein</topology>
    </subcellularLocation>
</comment>
<dbReference type="Gene3D" id="3.40.50.300">
    <property type="entry name" value="P-loop containing nucleotide triphosphate hydrolases"/>
    <property type="match status" value="1"/>
</dbReference>
<dbReference type="PANTHER" id="PTHR32309">
    <property type="entry name" value="TYROSINE-PROTEIN KINASE"/>
    <property type="match status" value="1"/>
</dbReference>
<keyword evidence="3" id="KW-1003">Cell membrane</keyword>
<reference evidence="12" key="1">
    <citation type="journal article" date="2019" name="Int. J. Syst. Evol. Microbiol.">
        <title>The Global Catalogue of Microorganisms (GCM) 10K type strain sequencing project: providing services to taxonomists for standard genome sequencing and annotation.</title>
        <authorList>
            <consortium name="The Broad Institute Genomics Platform"/>
            <consortium name="The Broad Institute Genome Sequencing Center for Infectious Disease"/>
            <person name="Wu L."/>
            <person name="Ma J."/>
        </authorList>
    </citation>
    <scope>NUCLEOTIDE SEQUENCE [LARGE SCALE GENOMIC DNA]</scope>
    <source>
        <strain evidence="12">JCM 15313</strain>
    </source>
</reference>
<dbReference type="InterPro" id="IPR050445">
    <property type="entry name" value="Bact_polysacc_biosynth/exp"/>
</dbReference>
<evidence type="ECO:0000256" key="8">
    <source>
        <dbReference type="SAM" id="MobiDB-lite"/>
    </source>
</evidence>
<evidence type="ECO:0000256" key="2">
    <source>
        <dbReference type="ARBA" id="ARBA00006683"/>
    </source>
</evidence>
<dbReference type="RefSeq" id="WP_344164878.1">
    <property type="nucleotide sequence ID" value="NZ_BAAAPC010000022.1"/>
</dbReference>
<evidence type="ECO:0000256" key="6">
    <source>
        <dbReference type="ARBA" id="ARBA00023136"/>
    </source>
</evidence>
<sequence length="542" mass="55782">MQTATSEPELSDYLAMLRRQWHVVVAAALVGLVLAAVALALAPKTYTATTSVQVRPTGLAALTGERTGRTNGEVNLDTEAQVVRSARVARAAAKLLGTDAEPAQLRQRVDVTVPPNSTVLNIAYSAGTPGAARSGSVAFADAYLTYRRDEVIDRIDGHLASLRAEVEDRSEKLDTLTEATDDEEGSSRAQAEIRSVQREITDLNNQINPLNALRASLAPGEVLSPASTPESAASPDFLMWLASGMMLGLMAGLAAAYVRERRDPRLHSTRELRKCTSTPVLLDFSEDGPGSVGGSPTGLISASDPAGQRVHGLAHTLGARSSEGGRVVLVPGVSSGPSGITVATNLAAALARIDTDVLLICADPDDGAARALLGIPPGPGLAEVLTSGADPGHLACRPAGVPGLRVLRFGESDATGLLQCGAMAYLLRTVRGGSRYVVVACAPMSERADAQAMAGVCDLVLPVVELGRTPGPELRAALDRFEAIGADVPGLVAVPTQAPDGTAATAGAAAASDPTPDAPVDGAQEDTSSNDDLSSAAPSLRR</sequence>
<feature type="compositionally biased region" description="Low complexity" evidence="8">
    <location>
        <begin position="498"/>
        <end position="519"/>
    </location>
</feature>
<evidence type="ECO:0000313" key="12">
    <source>
        <dbReference type="Proteomes" id="UP001501585"/>
    </source>
</evidence>
<dbReference type="InterPro" id="IPR027417">
    <property type="entry name" value="P-loop_NTPase"/>
</dbReference>
<evidence type="ECO:0000256" key="9">
    <source>
        <dbReference type="SAM" id="Phobius"/>
    </source>
</evidence>
<evidence type="ECO:0000256" key="3">
    <source>
        <dbReference type="ARBA" id="ARBA00022475"/>
    </source>
</evidence>
<proteinExistence type="inferred from homology"/>
<feature type="transmembrane region" description="Helical" evidence="9">
    <location>
        <begin position="21"/>
        <end position="42"/>
    </location>
</feature>